<dbReference type="Gene3D" id="1.10.287.4290">
    <property type="match status" value="2"/>
</dbReference>
<protein>
    <recommendedName>
        <fullName evidence="5">Ketoreductase domain-containing protein</fullName>
    </recommendedName>
</protein>
<organism evidence="6 7">
    <name type="scientific">Collybiopsis confluens</name>
    <dbReference type="NCBI Taxonomy" id="2823264"/>
    <lineage>
        <taxon>Eukaryota</taxon>
        <taxon>Fungi</taxon>
        <taxon>Dikarya</taxon>
        <taxon>Basidiomycota</taxon>
        <taxon>Agaricomycotina</taxon>
        <taxon>Agaricomycetes</taxon>
        <taxon>Agaricomycetidae</taxon>
        <taxon>Agaricales</taxon>
        <taxon>Marasmiineae</taxon>
        <taxon>Omphalotaceae</taxon>
        <taxon>Collybiopsis</taxon>
    </lineage>
</organism>
<dbReference type="SMART" id="SM00822">
    <property type="entry name" value="PKS_KR"/>
    <property type="match status" value="1"/>
</dbReference>
<dbReference type="AlphaFoldDB" id="A0A8H5M1N2"/>
<dbReference type="Pfam" id="PF00106">
    <property type="entry name" value="adh_short"/>
    <property type="match status" value="2"/>
</dbReference>
<dbReference type="InterPro" id="IPR051687">
    <property type="entry name" value="Peroxisomal_Beta-Oxidation"/>
</dbReference>
<dbReference type="SUPFAM" id="SSF51735">
    <property type="entry name" value="NAD(P)-binding Rossmann-fold domains"/>
    <property type="match status" value="2"/>
</dbReference>
<proteinExistence type="inferred from homology"/>
<dbReference type="EMBL" id="JAACJN010000084">
    <property type="protein sequence ID" value="KAF5377319.1"/>
    <property type="molecule type" value="Genomic_DNA"/>
</dbReference>
<evidence type="ECO:0000256" key="1">
    <source>
        <dbReference type="ARBA" id="ARBA00006484"/>
    </source>
</evidence>
<evidence type="ECO:0000259" key="5">
    <source>
        <dbReference type="SMART" id="SM00822"/>
    </source>
</evidence>
<dbReference type="Gene3D" id="3.40.50.720">
    <property type="entry name" value="NAD(P)-binding Rossmann-like Domain"/>
    <property type="match status" value="2"/>
</dbReference>
<reference evidence="6 7" key="1">
    <citation type="journal article" date="2020" name="ISME J.">
        <title>Uncovering the hidden diversity of litter-decomposition mechanisms in mushroom-forming fungi.</title>
        <authorList>
            <person name="Floudas D."/>
            <person name="Bentzer J."/>
            <person name="Ahren D."/>
            <person name="Johansson T."/>
            <person name="Persson P."/>
            <person name="Tunlid A."/>
        </authorList>
    </citation>
    <scope>NUCLEOTIDE SEQUENCE [LARGE SCALE GENOMIC DNA]</scope>
    <source>
        <strain evidence="6 7">CBS 406.79</strain>
    </source>
</reference>
<dbReference type="InterPro" id="IPR057326">
    <property type="entry name" value="KR_dom"/>
</dbReference>
<accession>A0A8H5M1N2</accession>
<evidence type="ECO:0000256" key="4">
    <source>
        <dbReference type="SAM" id="Phobius"/>
    </source>
</evidence>
<dbReference type="InterPro" id="IPR020904">
    <property type="entry name" value="Sc_DH/Rdtase_CS"/>
</dbReference>
<dbReference type="PANTHER" id="PTHR45024:SF2">
    <property type="entry name" value="SCP2 DOMAIN-CONTAINING PROTEIN"/>
    <property type="match status" value="1"/>
</dbReference>
<keyword evidence="4" id="KW-0472">Membrane</keyword>
<comment type="caution">
    <text evidence="6">The sequence shown here is derived from an EMBL/GenBank/DDBJ whole genome shotgun (WGS) entry which is preliminary data.</text>
</comment>
<keyword evidence="2" id="KW-0521">NADP</keyword>
<dbReference type="PRINTS" id="PR00081">
    <property type="entry name" value="GDHRDH"/>
</dbReference>
<dbReference type="PROSITE" id="PS00061">
    <property type="entry name" value="ADH_SHORT"/>
    <property type="match status" value="2"/>
</dbReference>
<feature type="transmembrane region" description="Helical" evidence="4">
    <location>
        <begin position="105"/>
        <end position="129"/>
    </location>
</feature>
<evidence type="ECO:0000256" key="2">
    <source>
        <dbReference type="ARBA" id="ARBA00022857"/>
    </source>
</evidence>
<feature type="domain" description="Ketoreductase" evidence="5">
    <location>
        <begin position="132"/>
        <end position="316"/>
    </location>
</feature>
<evidence type="ECO:0000313" key="7">
    <source>
        <dbReference type="Proteomes" id="UP000518752"/>
    </source>
</evidence>
<dbReference type="OrthoDB" id="3592703at2759"/>
<keyword evidence="4" id="KW-1133">Transmembrane helix</keyword>
<dbReference type="PRINTS" id="PR00080">
    <property type="entry name" value="SDRFAMILY"/>
</dbReference>
<comment type="similarity">
    <text evidence="1">Belongs to the short-chain dehydrogenases/reductases (SDR) family.</text>
</comment>
<keyword evidence="3" id="KW-0560">Oxidoreductase</keyword>
<gene>
    <name evidence="6" type="ORF">D9757_008044</name>
</gene>
<dbReference type="InterPro" id="IPR036291">
    <property type="entry name" value="NAD(P)-bd_dom_sf"/>
</dbReference>
<evidence type="ECO:0000313" key="6">
    <source>
        <dbReference type="EMBL" id="KAF5377319.1"/>
    </source>
</evidence>
<dbReference type="Proteomes" id="UP000518752">
    <property type="component" value="Unassembled WGS sequence"/>
</dbReference>
<dbReference type="FunFam" id="3.40.50.720:FF:000084">
    <property type="entry name" value="Short-chain dehydrogenase reductase"/>
    <property type="match status" value="1"/>
</dbReference>
<dbReference type="PROSITE" id="PS51257">
    <property type="entry name" value="PROKAR_LIPOPROTEIN"/>
    <property type="match status" value="1"/>
</dbReference>
<dbReference type="InterPro" id="IPR002347">
    <property type="entry name" value="SDR_fam"/>
</dbReference>
<name>A0A8H5M1N2_9AGAR</name>
<feature type="transmembrane region" description="Helical" evidence="4">
    <location>
        <begin position="73"/>
        <end position="98"/>
    </location>
</feature>
<evidence type="ECO:0000256" key="3">
    <source>
        <dbReference type="ARBA" id="ARBA00023002"/>
    </source>
</evidence>
<keyword evidence="4" id="KW-0812">Transmembrane</keyword>
<sequence>MPIYNTKFFWCYAPLRFIKGASFTPSCMSLSSCFPAHSWLIPFHLFSHSHSLTVYNLILLKTRRFCARACTAVFWYILAQAATSFSSFLASLHVIYYLKFDSEQLIYYLGYFCFGPSTFEIILVMSLSFKDHTVVVTGAGGGLGKTYSLLFASRGANVVVNDFNGDAAQKVVDEIKRGGGKAIVNTSSVTDGDGVVKSALDAFGGVTILINNAGILRDKGFKNMSDKEWDQVMEVHLKGAYACTKAAWPIFRKQKFGRIINTTSAAGLYGNFGQANYSAAKMGLVAFTKTLAFEGAKYNIKATVIAPMAASAMTETVMPPEMLANLKPQFVAPFVVAVCHPNGPDASGRIFEVGAGFIAEVRWEQGRGAIFKPDATFTPSAVKARWSEITDFSNPRYLKSLAEIDMKGNRETALKASTNPQASPEVRFDGKTVIITGAGAGLGRVYSLMYSKLGANVVVNDVSEKGANSVMDEIVKSGGKATTAICSAEDGDTIIKAALDNFGTVHVLVANAGILRDKSFTAMTEQEWDIVLSIHLRATYKVRLKLHIRTLQLISRILVQCAKAVWPVFQKQKYGRILTTCSPTGIYGNFGQANYAAAKAGITGLTKTLAIEGAKYNILANVIAPTAGTAMTETVWPKEMLEAFRPEHIAPLVGYLTSQGWLCLARASLKCAQFIASQIMPKSPVVCLNYREGGLHKPVGNVAAVMASLLKKPYTPEDVVAKWKQITVFDERATHPTSTSEAMQQLIENFENKGDDVKAKL</sequence>
<keyword evidence="7" id="KW-1185">Reference proteome</keyword>
<dbReference type="CDD" id="cd05353">
    <property type="entry name" value="hydroxyacyl-CoA-like_DH_SDR_c-like"/>
    <property type="match status" value="1"/>
</dbReference>
<dbReference type="GO" id="GO:0016491">
    <property type="term" value="F:oxidoreductase activity"/>
    <property type="evidence" value="ECO:0007669"/>
    <property type="project" value="UniProtKB-KW"/>
</dbReference>
<dbReference type="PANTHER" id="PTHR45024">
    <property type="entry name" value="DEHYDROGENASES, SHORT CHAIN"/>
    <property type="match status" value="1"/>
</dbReference>